<dbReference type="Gene3D" id="3.40.1110.10">
    <property type="entry name" value="Calcium-transporting ATPase, cytoplasmic domain N"/>
    <property type="match status" value="1"/>
</dbReference>
<dbReference type="Pfam" id="PF00122">
    <property type="entry name" value="E1-E2_ATPase"/>
    <property type="match status" value="1"/>
</dbReference>
<evidence type="ECO:0000256" key="6">
    <source>
        <dbReference type="SAM" id="Phobius"/>
    </source>
</evidence>
<dbReference type="EMBL" id="CP001100">
    <property type="protein sequence ID" value="ACF15118.1"/>
    <property type="molecule type" value="Genomic_DNA"/>
</dbReference>
<evidence type="ECO:0000313" key="8">
    <source>
        <dbReference type="EMBL" id="ACF15118.1"/>
    </source>
</evidence>
<dbReference type="Gene3D" id="3.40.50.1000">
    <property type="entry name" value="HAD superfamily/HAD-like"/>
    <property type="match status" value="1"/>
</dbReference>
<dbReference type="SUPFAM" id="SSF81660">
    <property type="entry name" value="Metal cation-transporting ATPase, ATP-binding domain N"/>
    <property type="match status" value="1"/>
</dbReference>
<dbReference type="STRING" id="517418.Ctha_2669"/>
<comment type="subcellular location">
    <subcellularLocation>
        <location evidence="1">Membrane</location>
        <topology evidence="1">Multi-pass membrane protein</topology>
    </subcellularLocation>
</comment>
<dbReference type="KEGG" id="cts:Ctha_2669"/>
<keyword evidence="2 6" id="KW-0812">Transmembrane</keyword>
<feature type="domain" description="P-type ATPase A" evidence="7">
    <location>
        <begin position="109"/>
        <end position="205"/>
    </location>
</feature>
<dbReference type="InterPro" id="IPR059000">
    <property type="entry name" value="ATPase_P-type_domA"/>
</dbReference>
<dbReference type="PANTHER" id="PTHR42861">
    <property type="entry name" value="CALCIUM-TRANSPORTING ATPASE"/>
    <property type="match status" value="1"/>
</dbReference>
<dbReference type="Pfam" id="PF00702">
    <property type="entry name" value="Hydrolase"/>
    <property type="match status" value="1"/>
</dbReference>
<dbReference type="SFLD" id="SFLDF00027">
    <property type="entry name" value="p-type_atpase"/>
    <property type="match status" value="1"/>
</dbReference>
<dbReference type="SUPFAM" id="SSF81653">
    <property type="entry name" value="Calcium ATPase, transduction domain A"/>
    <property type="match status" value="1"/>
</dbReference>
<proteinExistence type="predicted"/>
<dbReference type="SUPFAM" id="SSF56784">
    <property type="entry name" value="HAD-like"/>
    <property type="match status" value="1"/>
</dbReference>
<feature type="transmembrane region" description="Helical" evidence="6">
    <location>
        <begin position="77"/>
        <end position="95"/>
    </location>
</feature>
<feature type="transmembrane region" description="Helical" evidence="6">
    <location>
        <begin position="221"/>
        <end position="241"/>
    </location>
</feature>
<dbReference type="SFLD" id="SFLDS00003">
    <property type="entry name" value="Haloacid_Dehalogenase"/>
    <property type="match status" value="1"/>
</dbReference>
<dbReference type="Proteomes" id="UP000001208">
    <property type="component" value="Chromosome"/>
</dbReference>
<evidence type="ECO:0000313" key="9">
    <source>
        <dbReference type="Proteomes" id="UP000001208"/>
    </source>
</evidence>
<dbReference type="PRINTS" id="PR00119">
    <property type="entry name" value="CATATPASE"/>
</dbReference>
<dbReference type="eggNOG" id="COG0474">
    <property type="taxonomic scope" value="Bacteria"/>
</dbReference>
<dbReference type="GO" id="GO:0005524">
    <property type="term" value="F:ATP binding"/>
    <property type="evidence" value="ECO:0007669"/>
    <property type="project" value="InterPro"/>
</dbReference>
<dbReference type="InterPro" id="IPR018303">
    <property type="entry name" value="ATPase_P-typ_P_site"/>
</dbReference>
<name>B3QYP5_CHLT3</name>
<feature type="transmembrane region" description="Helical" evidence="6">
    <location>
        <begin position="261"/>
        <end position="285"/>
    </location>
</feature>
<dbReference type="InterPro" id="IPR023214">
    <property type="entry name" value="HAD_sf"/>
</dbReference>
<feature type="transmembrane region" description="Helical" evidence="6">
    <location>
        <begin position="680"/>
        <end position="701"/>
    </location>
</feature>
<accession>B3QYP5</accession>
<dbReference type="RefSeq" id="WP_012501200.1">
    <property type="nucleotide sequence ID" value="NC_011026.1"/>
</dbReference>
<dbReference type="PROSITE" id="PS00154">
    <property type="entry name" value="ATPASE_E1_E2"/>
    <property type="match status" value="1"/>
</dbReference>
<dbReference type="OrthoDB" id="9770315at2"/>
<dbReference type="SUPFAM" id="SSF81665">
    <property type="entry name" value="Calcium ATPase, transmembrane domain M"/>
    <property type="match status" value="1"/>
</dbReference>
<keyword evidence="4 6" id="KW-1133">Transmembrane helix</keyword>
<dbReference type="InterPro" id="IPR001757">
    <property type="entry name" value="P_typ_ATPase"/>
</dbReference>
<feature type="transmembrane region" description="Helical" evidence="6">
    <location>
        <begin position="624"/>
        <end position="643"/>
    </location>
</feature>
<dbReference type="InterPro" id="IPR023299">
    <property type="entry name" value="ATPase_P-typ_cyto_dom_N"/>
</dbReference>
<keyword evidence="3" id="KW-1278">Translocase</keyword>
<dbReference type="GO" id="GO:0016887">
    <property type="term" value="F:ATP hydrolysis activity"/>
    <property type="evidence" value="ECO:0007669"/>
    <property type="project" value="InterPro"/>
</dbReference>
<organism evidence="8 9">
    <name type="scientific">Chloroherpeton thalassium (strain ATCC 35110 / GB-78)</name>
    <dbReference type="NCBI Taxonomy" id="517418"/>
    <lineage>
        <taxon>Bacteria</taxon>
        <taxon>Pseudomonadati</taxon>
        <taxon>Chlorobiota</taxon>
        <taxon>Chlorobiia</taxon>
        <taxon>Chlorobiales</taxon>
        <taxon>Chloroherpetonaceae</taxon>
        <taxon>Chloroherpeton</taxon>
    </lineage>
</organism>
<dbReference type="InterPro" id="IPR008250">
    <property type="entry name" value="ATPase_P-typ_transduc_dom_A_sf"/>
</dbReference>
<feature type="transmembrane region" description="Helical" evidence="6">
    <location>
        <begin position="713"/>
        <end position="735"/>
    </location>
</feature>
<dbReference type="Gene3D" id="1.20.1110.10">
    <property type="entry name" value="Calcium-transporting ATPase, transmembrane domain"/>
    <property type="match status" value="1"/>
</dbReference>
<evidence type="ECO:0000256" key="1">
    <source>
        <dbReference type="ARBA" id="ARBA00004141"/>
    </source>
</evidence>
<dbReference type="GO" id="GO:0016020">
    <property type="term" value="C:membrane"/>
    <property type="evidence" value="ECO:0007669"/>
    <property type="project" value="UniProtKB-SubCell"/>
</dbReference>
<protein>
    <submittedName>
        <fullName evidence="8">ATPase, P-type (Transporting), HAD superfamily, subfamily IC</fullName>
    </submittedName>
</protein>
<dbReference type="NCBIfam" id="TIGR01494">
    <property type="entry name" value="ATPase_P-type"/>
    <property type="match status" value="2"/>
</dbReference>
<evidence type="ECO:0000256" key="3">
    <source>
        <dbReference type="ARBA" id="ARBA00022967"/>
    </source>
</evidence>
<dbReference type="AlphaFoldDB" id="B3QYP5"/>
<feature type="transmembrane region" description="Helical" evidence="6">
    <location>
        <begin position="45"/>
        <end position="65"/>
    </location>
</feature>
<dbReference type="SFLD" id="SFLDG00002">
    <property type="entry name" value="C1.7:_P-type_atpase_like"/>
    <property type="match status" value="1"/>
</dbReference>
<dbReference type="PROSITE" id="PS01229">
    <property type="entry name" value="COF_2"/>
    <property type="match status" value="1"/>
</dbReference>
<reference evidence="8 9" key="1">
    <citation type="submission" date="2008-06" db="EMBL/GenBank/DDBJ databases">
        <title>Complete sequence of Chloroherpeton thalassium ATCC 35110.</title>
        <authorList>
            <consortium name="US DOE Joint Genome Institute"/>
            <person name="Lucas S."/>
            <person name="Copeland A."/>
            <person name="Lapidus A."/>
            <person name="Glavina del Rio T."/>
            <person name="Dalin E."/>
            <person name="Tice H."/>
            <person name="Bruce D."/>
            <person name="Goodwin L."/>
            <person name="Pitluck S."/>
            <person name="Schmutz J."/>
            <person name="Larimer F."/>
            <person name="Land M."/>
            <person name="Hauser L."/>
            <person name="Kyrpides N."/>
            <person name="Mikhailova N."/>
            <person name="Liu Z."/>
            <person name="Li T."/>
            <person name="Zhao F."/>
            <person name="Overmann J."/>
            <person name="Bryant D.A."/>
            <person name="Richardson P."/>
        </authorList>
    </citation>
    <scope>NUCLEOTIDE SEQUENCE [LARGE SCALE GENOMIC DNA]</scope>
    <source>
        <strain evidence="9">ATCC 35110 / GB-78</strain>
    </source>
</reference>
<keyword evidence="9" id="KW-1185">Reference proteome</keyword>
<evidence type="ECO:0000259" key="7">
    <source>
        <dbReference type="Pfam" id="PF00122"/>
    </source>
</evidence>
<dbReference type="HOGENOM" id="CLU_002360_5_1_10"/>
<dbReference type="InterPro" id="IPR036412">
    <property type="entry name" value="HAD-like_sf"/>
</dbReference>
<sequence>MINKDDLKIKGLSSSEVNERVQKGLTNHVKNTHVKSKSEIFFSNAFNVFNIINLTVISFLLYFYFKTQDVRLFLDSIGIITVTFANTLIAIVQELKAANTLEKMDLLKHQEVFVIRNGEKIKVPKHDVVKDDVILLKTGDQIVVDGKVLASERLEIDESLVTGESIPIDKSTGDKLLSGSFCVYGQGYYKAEKVGNESFAAHLTGQAKKFKFSTSPLQKKINFLFVLSFVLTVLMVFYEFFQSLLSGHFSIEDARKISTIATSLIPEGLVFFSSITFTIGIIRIAKIGAVIQKINAIDTFPAINVVCMDKTGTLTQNNIKVASVHSVSELSQEAIEKLLGEFSHLSSEQNATLKALTVFPASGKAKSLDEIPFRSDIKMSALKLELNGNAETYLLGAYDILTKKTDVEKILRVQTVFETNQLKGRRNLLFAKLKTPIEGNLSIETIADAPLIPLGIISLKDEARQDAGTALHLFNANNIDVKIISGDSGDSVLATLHEIGWDVTEDKVISGKALEGLSQPALEESVLHHSVFVRLKPDQKLALVKALKHQHKQTAMIGDGVNDLLALKEANLGIAMEEGSTISKEVSDIVLLKNKFEILPRIFDEGNKIVNTVMYVSNLFLSKNALVVVLSILPWILNVIYPLTPRKGALISLLGIGLPAYFIALQNENTNPQKHFYRQLVWFVMTSCAVILGVTYLGYFLGHDIYQLGEVVVSNIMITVLVLMSVGNYIGAVAFEDIKIFGSIFYMQQLLF</sequence>
<evidence type="ECO:0000256" key="4">
    <source>
        <dbReference type="ARBA" id="ARBA00022989"/>
    </source>
</evidence>
<evidence type="ECO:0000256" key="5">
    <source>
        <dbReference type="ARBA" id="ARBA00023136"/>
    </source>
</evidence>
<evidence type="ECO:0000256" key="2">
    <source>
        <dbReference type="ARBA" id="ARBA00022692"/>
    </source>
</evidence>
<dbReference type="InterPro" id="IPR023298">
    <property type="entry name" value="ATPase_P-typ_TM_dom_sf"/>
</dbReference>
<dbReference type="InterPro" id="IPR044492">
    <property type="entry name" value="P_typ_ATPase_HD_dom"/>
</dbReference>
<dbReference type="Gene3D" id="2.70.150.10">
    <property type="entry name" value="Calcium-transporting ATPase, cytoplasmic transduction domain A"/>
    <property type="match status" value="1"/>
</dbReference>
<gene>
    <name evidence="8" type="ordered locus">Ctha_2669</name>
</gene>
<keyword evidence="5 6" id="KW-0472">Membrane</keyword>
<feature type="transmembrane region" description="Helical" evidence="6">
    <location>
        <begin position="649"/>
        <end position="668"/>
    </location>
</feature>